<dbReference type="Proteomes" id="UP000765509">
    <property type="component" value="Unassembled WGS sequence"/>
</dbReference>
<dbReference type="AlphaFoldDB" id="A0A9Q3GEW2"/>
<protein>
    <submittedName>
        <fullName evidence="2">Uncharacterized protein</fullName>
    </submittedName>
</protein>
<proteinExistence type="predicted"/>
<keyword evidence="1" id="KW-0472">Membrane</keyword>
<keyword evidence="3" id="KW-1185">Reference proteome</keyword>
<dbReference type="EMBL" id="AVOT02000871">
    <property type="protein sequence ID" value="MBW0464755.1"/>
    <property type="molecule type" value="Genomic_DNA"/>
</dbReference>
<comment type="caution">
    <text evidence="2">The sequence shown here is derived from an EMBL/GenBank/DDBJ whole genome shotgun (WGS) entry which is preliminary data.</text>
</comment>
<reference evidence="2" key="1">
    <citation type="submission" date="2021-03" db="EMBL/GenBank/DDBJ databases">
        <title>Draft genome sequence of rust myrtle Austropuccinia psidii MF-1, a brazilian biotype.</title>
        <authorList>
            <person name="Quecine M.C."/>
            <person name="Pachon D.M.R."/>
            <person name="Bonatelli M.L."/>
            <person name="Correr F.H."/>
            <person name="Franceschini L.M."/>
            <person name="Leite T.F."/>
            <person name="Margarido G.R.A."/>
            <person name="Almeida C.A."/>
            <person name="Ferrarezi J.A."/>
            <person name="Labate C.A."/>
        </authorList>
    </citation>
    <scope>NUCLEOTIDE SEQUENCE</scope>
    <source>
        <strain evidence="2">MF-1</strain>
    </source>
</reference>
<sequence length="94" mass="10475">MIREICHCPRPRQSCAHGRPSSLNFLPQLNHKVEATQESLVRCPRRACFDCKGPLAPVFTCGIIAGMLVVQYVVRDEASYTANILVNEYVDKAA</sequence>
<keyword evidence="1" id="KW-0812">Transmembrane</keyword>
<feature type="transmembrane region" description="Helical" evidence="1">
    <location>
        <begin position="55"/>
        <end position="74"/>
    </location>
</feature>
<accession>A0A9Q3GEW2</accession>
<evidence type="ECO:0000313" key="3">
    <source>
        <dbReference type="Proteomes" id="UP000765509"/>
    </source>
</evidence>
<evidence type="ECO:0000313" key="2">
    <source>
        <dbReference type="EMBL" id="MBW0464755.1"/>
    </source>
</evidence>
<organism evidence="2 3">
    <name type="scientific">Austropuccinia psidii MF-1</name>
    <dbReference type="NCBI Taxonomy" id="1389203"/>
    <lineage>
        <taxon>Eukaryota</taxon>
        <taxon>Fungi</taxon>
        <taxon>Dikarya</taxon>
        <taxon>Basidiomycota</taxon>
        <taxon>Pucciniomycotina</taxon>
        <taxon>Pucciniomycetes</taxon>
        <taxon>Pucciniales</taxon>
        <taxon>Sphaerophragmiaceae</taxon>
        <taxon>Austropuccinia</taxon>
    </lineage>
</organism>
<evidence type="ECO:0000256" key="1">
    <source>
        <dbReference type="SAM" id="Phobius"/>
    </source>
</evidence>
<name>A0A9Q3GEW2_9BASI</name>
<gene>
    <name evidence="2" type="ORF">O181_004470</name>
</gene>
<keyword evidence="1" id="KW-1133">Transmembrane helix</keyword>